<keyword evidence="2" id="KW-0813">Transport</keyword>
<evidence type="ECO:0000256" key="5">
    <source>
        <dbReference type="ARBA" id="ARBA00022989"/>
    </source>
</evidence>
<dbReference type="InterPro" id="IPR036259">
    <property type="entry name" value="MFS_trans_sf"/>
</dbReference>
<dbReference type="Gene3D" id="1.20.1250.20">
    <property type="entry name" value="MFS general substrate transporter like domains"/>
    <property type="match status" value="2"/>
</dbReference>
<dbReference type="PANTHER" id="PTHR23521:SF2">
    <property type="entry name" value="TRANSPORTER MFS SUPERFAMILY"/>
    <property type="match status" value="1"/>
</dbReference>
<keyword evidence="6 8" id="KW-0472">Membrane</keyword>
<dbReference type="GO" id="GO:0005886">
    <property type="term" value="C:plasma membrane"/>
    <property type="evidence" value="ECO:0007669"/>
    <property type="project" value="UniProtKB-SubCell"/>
</dbReference>
<reference evidence="10 11" key="1">
    <citation type="journal article" date="2014" name="Int. J. Syst. Evol. Microbiol.">
        <title>Complete genome sequence of Corynebacterium casei LMG S-19264T (=DSM 44701T), isolated from a smear-ripened cheese.</title>
        <authorList>
            <consortium name="US DOE Joint Genome Institute (JGI-PGF)"/>
            <person name="Walter F."/>
            <person name="Albersmeier A."/>
            <person name="Kalinowski J."/>
            <person name="Ruckert C."/>
        </authorList>
    </citation>
    <scope>NUCLEOTIDE SEQUENCE [LARGE SCALE GENOMIC DNA]</scope>
    <source>
        <strain evidence="10 11">CGMCC 1.7286</strain>
    </source>
</reference>
<evidence type="ECO:0000256" key="8">
    <source>
        <dbReference type="SAM" id="Phobius"/>
    </source>
</evidence>
<feature type="domain" description="Major facilitator superfamily (MFS) profile" evidence="9">
    <location>
        <begin position="197"/>
        <end position="413"/>
    </location>
</feature>
<proteinExistence type="predicted"/>
<evidence type="ECO:0000259" key="9">
    <source>
        <dbReference type="PROSITE" id="PS50850"/>
    </source>
</evidence>
<feature type="transmembrane region" description="Helical" evidence="8">
    <location>
        <begin position="132"/>
        <end position="151"/>
    </location>
</feature>
<evidence type="ECO:0000313" key="11">
    <source>
        <dbReference type="Proteomes" id="UP000599578"/>
    </source>
</evidence>
<dbReference type="AlphaFoldDB" id="A0A918DS19"/>
<comment type="caution">
    <text evidence="10">The sequence shown here is derived from an EMBL/GenBank/DDBJ whole genome shotgun (WGS) entry which is preliminary data.</text>
</comment>
<dbReference type="RefSeq" id="WP_188860588.1">
    <property type="nucleotide sequence ID" value="NZ_BMLT01000005.1"/>
</dbReference>
<dbReference type="GO" id="GO:0022857">
    <property type="term" value="F:transmembrane transporter activity"/>
    <property type="evidence" value="ECO:0007669"/>
    <property type="project" value="InterPro"/>
</dbReference>
<dbReference type="InterPro" id="IPR020846">
    <property type="entry name" value="MFS_dom"/>
</dbReference>
<dbReference type="Pfam" id="PF07690">
    <property type="entry name" value="MFS_1"/>
    <property type="match status" value="1"/>
</dbReference>
<feature type="transmembrane region" description="Helical" evidence="8">
    <location>
        <begin position="358"/>
        <end position="377"/>
    </location>
</feature>
<organism evidence="10 11">
    <name type="scientific">Marinobacterium nitratireducens</name>
    <dbReference type="NCBI Taxonomy" id="518897"/>
    <lineage>
        <taxon>Bacteria</taxon>
        <taxon>Pseudomonadati</taxon>
        <taxon>Pseudomonadota</taxon>
        <taxon>Gammaproteobacteria</taxon>
        <taxon>Oceanospirillales</taxon>
        <taxon>Oceanospirillaceae</taxon>
        <taxon>Marinobacterium</taxon>
    </lineage>
</organism>
<dbReference type="PANTHER" id="PTHR23521">
    <property type="entry name" value="TRANSPORTER MFS SUPERFAMILY"/>
    <property type="match status" value="1"/>
</dbReference>
<name>A0A918DS19_9GAMM</name>
<dbReference type="InterPro" id="IPR024989">
    <property type="entry name" value="MFS_assoc_dom"/>
</dbReference>
<dbReference type="InterPro" id="IPR011701">
    <property type="entry name" value="MFS"/>
</dbReference>
<feature type="transmembrane region" description="Helical" evidence="8">
    <location>
        <begin position="74"/>
        <end position="92"/>
    </location>
</feature>
<evidence type="ECO:0000256" key="6">
    <source>
        <dbReference type="ARBA" id="ARBA00023136"/>
    </source>
</evidence>
<feature type="transmembrane region" description="Helical" evidence="8">
    <location>
        <begin position="293"/>
        <end position="314"/>
    </location>
</feature>
<feature type="region of interest" description="Disordered" evidence="7">
    <location>
        <begin position="391"/>
        <end position="413"/>
    </location>
</feature>
<feature type="compositionally biased region" description="Low complexity" evidence="7">
    <location>
        <begin position="404"/>
        <end position="413"/>
    </location>
</feature>
<protein>
    <submittedName>
        <fullName evidence="10">MFS transporter</fullName>
    </submittedName>
</protein>
<feature type="transmembrane region" description="Helical" evidence="8">
    <location>
        <begin position="265"/>
        <end position="287"/>
    </location>
</feature>
<feature type="transmembrane region" description="Helical" evidence="8">
    <location>
        <begin position="335"/>
        <end position="352"/>
    </location>
</feature>
<dbReference type="PROSITE" id="PS50850">
    <property type="entry name" value="MFS"/>
    <property type="match status" value="1"/>
</dbReference>
<keyword evidence="11" id="KW-1185">Reference proteome</keyword>
<feature type="transmembrane region" description="Helical" evidence="8">
    <location>
        <begin position="98"/>
        <end position="120"/>
    </location>
</feature>
<evidence type="ECO:0000256" key="1">
    <source>
        <dbReference type="ARBA" id="ARBA00004651"/>
    </source>
</evidence>
<feature type="transmembrane region" description="Helical" evidence="8">
    <location>
        <begin position="12"/>
        <end position="32"/>
    </location>
</feature>
<accession>A0A918DS19</accession>
<dbReference type="CDD" id="cd17477">
    <property type="entry name" value="MFS_YcaD_like"/>
    <property type="match status" value="1"/>
</dbReference>
<gene>
    <name evidence="10" type="ORF">GCM10011348_21350</name>
</gene>
<feature type="transmembrane region" description="Helical" evidence="8">
    <location>
        <begin position="157"/>
        <end position="176"/>
    </location>
</feature>
<evidence type="ECO:0000256" key="2">
    <source>
        <dbReference type="ARBA" id="ARBA00022448"/>
    </source>
</evidence>
<feature type="transmembrane region" description="Helical" evidence="8">
    <location>
        <begin position="206"/>
        <end position="228"/>
    </location>
</feature>
<dbReference type="Proteomes" id="UP000599578">
    <property type="component" value="Unassembled WGS sequence"/>
</dbReference>
<comment type="subcellular location">
    <subcellularLocation>
        <location evidence="1">Cell membrane</location>
        <topology evidence="1">Multi-pass membrane protein</topology>
    </subcellularLocation>
</comment>
<evidence type="ECO:0000313" key="10">
    <source>
        <dbReference type="EMBL" id="GGO81717.1"/>
    </source>
</evidence>
<dbReference type="SUPFAM" id="SSF103473">
    <property type="entry name" value="MFS general substrate transporter"/>
    <property type="match status" value="1"/>
</dbReference>
<dbReference type="InterPro" id="IPR047200">
    <property type="entry name" value="MFS_YcaD-like"/>
</dbReference>
<dbReference type="EMBL" id="BMLT01000005">
    <property type="protein sequence ID" value="GGO81717.1"/>
    <property type="molecule type" value="Genomic_DNA"/>
</dbReference>
<evidence type="ECO:0000256" key="4">
    <source>
        <dbReference type="ARBA" id="ARBA00022692"/>
    </source>
</evidence>
<feature type="transmembrane region" description="Helical" evidence="8">
    <location>
        <begin position="44"/>
        <end position="62"/>
    </location>
</feature>
<dbReference type="Pfam" id="PF12832">
    <property type="entry name" value="MFS_1_like"/>
    <property type="match status" value="1"/>
</dbReference>
<sequence>MSSSILFRVRPILFSVLMLGAGHNLFFVLLPVRLKQSGVDESMIGFAMSLFAVGNILAGLWASRIVIRVGHVRAFVTTSATLSSIAIAHSYLDDVWVTALLRLLAGFCLYASLIILESWLSVLCDRRTRGRIFGLSQICFSLGFGTAPLFLNVAGGYDVRIFGIVSVLLSFALVAMSMTRLPAPEIPASACVMSLRRLWACSPEGMITGFCAGLVGAASISLVSLYAFEKGLVGIWLAIVLGSYQLGVLVTQLPSGWLADRFDKGAVAIGLMLLGMLGNALIVLDAYYSLPQIALVALFILSGGAGAALFPLAVTQVFDRIGAGEALPATATLKVLLGVGGILGPLIAGFLMHRYGVVALYCFIVAVHAAALLLLLVRSYRSIRRETGLQPQLRDRRHGGGPSLSGLQSGADS</sequence>
<feature type="transmembrane region" description="Helical" evidence="8">
    <location>
        <begin position="234"/>
        <end position="253"/>
    </location>
</feature>
<keyword evidence="5 8" id="KW-1133">Transmembrane helix</keyword>
<keyword evidence="4 8" id="KW-0812">Transmembrane</keyword>
<evidence type="ECO:0000256" key="7">
    <source>
        <dbReference type="SAM" id="MobiDB-lite"/>
    </source>
</evidence>
<keyword evidence="3" id="KW-1003">Cell membrane</keyword>
<evidence type="ECO:0000256" key="3">
    <source>
        <dbReference type="ARBA" id="ARBA00022475"/>
    </source>
</evidence>